<dbReference type="Proteomes" id="UP000243376">
    <property type="component" value="Unassembled WGS sequence"/>
</dbReference>
<feature type="domain" description="DUF4190" evidence="2">
    <location>
        <begin position="50"/>
        <end position="116"/>
    </location>
</feature>
<keyword evidence="1" id="KW-0472">Membrane</keyword>
<evidence type="ECO:0000256" key="1">
    <source>
        <dbReference type="SAM" id="Phobius"/>
    </source>
</evidence>
<dbReference type="EMBL" id="PNIQ01001166">
    <property type="protein sequence ID" value="PMP71541.1"/>
    <property type="molecule type" value="Genomic_DNA"/>
</dbReference>
<proteinExistence type="predicted"/>
<dbReference type="InterPro" id="IPR025241">
    <property type="entry name" value="DUF4190"/>
</dbReference>
<evidence type="ECO:0000313" key="3">
    <source>
        <dbReference type="EMBL" id="PMP71541.1"/>
    </source>
</evidence>
<organism evidence="3 4">
    <name type="scientific">Chloroflexus aggregans</name>
    <dbReference type="NCBI Taxonomy" id="152260"/>
    <lineage>
        <taxon>Bacteria</taxon>
        <taxon>Bacillati</taxon>
        <taxon>Chloroflexota</taxon>
        <taxon>Chloroflexia</taxon>
        <taxon>Chloroflexales</taxon>
        <taxon>Chloroflexineae</taxon>
        <taxon>Chloroflexaceae</taxon>
        <taxon>Chloroflexus</taxon>
    </lineage>
</organism>
<gene>
    <name evidence="3" type="ORF">C0184_17380</name>
</gene>
<dbReference type="Pfam" id="PF13828">
    <property type="entry name" value="DUF4190"/>
    <property type="match status" value="1"/>
</dbReference>
<keyword evidence="1" id="KW-0812">Transmembrane</keyword>
<comment type="caution">
    <text evidence="3">The sequence shown here is derived from an EMBL/GenBank/DDBJ whole genome shotgun (WGS) entry which is preliminary data.</text>
</comment>
<feature type="transmembrane region" description="Helical" evidence="1">
    <location>
        <begin position="50"/>
        <end position="77"/>
    </location>
</feature>
<accession>A0A2J6WME9</accession>
<dbReference type="AlphaFoldDB" id="A0A2J6WME9"/>
<reference evidence="3 4" key="1">
    <citation type="submission" date="2018-01" db="EMBL/GenBank/DDBJ databases">
        <title>Metagenomic assembled genomes from two thermal pools in the Uzon Caldera, Kamchatka, Russia.</title>
        <authorList>
            <person name="Wilkins L."/>
            <person name="Ettinger C."/>
        </authorList>
    </citation>
    <scope>NUCLEOTIDE SEQUENCE [LARGE SCALE GENOMIC DNA]</scope>
    <source>
        <strain evidence="3">ZAV-02</strain>
    </source>
</reference>
<evidence type="ECO:0000259" key="2">
    <source>
        <dbReference type="Pfam" id="PF13828"/>
    </source>
</evidence>
<protein>
    <recommendedName>
        <fullName evidence="2">DUF4190 domain-containing protein</fullName>
    </recommendedName>
</protein>
<name>A0A2J6WME9_9CHLR</name>
<sequence length="126" mass="13016">MRQCPICGHVLTGNERFCPVCGQALGVADRTPAPVLNTTINLTPTHNSRLAIASLIFGITTWILFFIPLLLAVPAIVCGHLGQGAIKRSNGTVVGNGLAMLGLGLGYAHIALTLVALCVAIAMVAS</sequence>
<feature type="transmembrane region" description="Helical" evidence="1">
    <location>
        <begin position="98"/>
        <end position="125"/>
    </location>
</feature>
<evidence type="ECO:0000313" key="4">
    <source>
        <dbReference type="Proteomes" id="UP000243376"/>
    </source>
</evidence>
<keyword evidence="1" id="KW-1133">Transmembrane helix</keyword>